<feature type="region of interest" description="Disordered" evidence="1">
    <location>
        <begin position="769"/>
        <end position="799"/>
    </location>
</feature>
<evidence type="ECO:0000259" key="2">
    <source>
        <dbReference type="Pfam" id="PF13966"/>
    </source>
</evidence>
<evidence type="ECO:0000256" key="1">
    <source>
        <dbReference type="SAM" id="MobiDB-lite"/>
    </source>
</evidence>
<name>A0AAU9S839_THLAR</name>
<dbReference type="Pfam" id="PF13966">
    <property type="entry name" value="zf-RVT"/>
    <property type="match status" value="1"/>
</dbReference>
<dbReference type="InterPro" id="IPR026960">
    <property type="entry name" value="RVT-Znf"/>
</dbReference>
<protein>
    <recommendedName>
        <fullName evidence="6">Reverse transcriptase zinc-binding domain-containing protein</fullName>
    </recommendedName>
</protein>
<evidence type="ECO:0000313" key="4">
    <source>
        <dbReference type="EMBL" id="CAH2060105.1"/>
    </source>
</evidence>
<dbReference type="EMBL" id="OU466860">
    <property type="protein sequence ID" value="CAH2060105.1"/>
    <property type="molecule type" value="Genomic_DNA"/>
</dbReference>
<organism evidence="4 5">
    <name type="scientific">Thlaspi arvense</name>
    <name type="common">Field penny-cress</name>
    <dbReference type="NCBI Taxonomy" id="13288"/>
    <lineage>
        <taxon>Eukaryota</taxon>
        <taxon>Viridiplantae</taxon>
        <taxon>Streptophyta</taxon>
        <taxon>Embryophyta</taxon>
        <taxon>Tracheophyta</taxon>
        <taxon>Spermatophyta</taxon>
        <taxon>Magnoliopsida</taxon>
        <taxon>eudicotyledons</taxon>
        <taxon>Gunneridae</taxon>
        <taxon>Pentapetalae</taxon>
        <taxon>rosids</taxon>
        <taxon>malvids</taxon>
        <taxon>Brassicales</taxon>
        <taxon>Brassicaceae</taxon>
        <taxon>Thlaspideae</taxon>
        <taxon>Thlaspi</taxon>
    </lineage>
</organism>
<evidence type="ECO:0000313" key="5">
    <source>
        <dbReference type="Proteomes" id="UP000836841"/>
    </source>
</evidence>
<reference evidence="4 5" key="1">
    <citation type="submission" date="2022-03" db="EMBL/GenBank/DDBJ databases">
        <authorList>
            <person name="Nunn A."/>
            <person name="Chopra R."/>
            <person name="Nunn A."/>
            <person name="Contreras Garrido A."/>
        </authorList>
    </citation>
    <scope>NUCLEOTIDE SEQUENCE [LARGE SCALE GENOMIC DNA]</scope>
</reference>
<proteinExistence type="predicted"/>
<dbReference type="PANTHER" id="PTHR33116">
    <property type="entry name" value="REVERSE TRANSCRIPTASE ZINC-BINDING DOMAIN-CONTAINING PROTEIN-RELATED-RELATED"/>
    <property type="match status" value="1"/>
</dbReference>
<dbReference type="InterPro" id="IPR025558">
    <property type="entry name" value="DUF4283"/>
</dbReference>
<dbReference type="Pfam" id="PF14111">
    <property type="entry name" value="DUF4283"/>
    <property type="match status" value="1"/>
</dbReference>
<accession>A0AAU9S839</accession>
<evidence type="ECO:0000259" key="3">
    <source>
        <dbReference type="Pfam" id="PF14111"/>
    </source>
</evidence>
<dbReference type="Proteomes" id="UP000836841">
    <property type="component" value="Chromosome 4"/>
</dbReference>
<feature type="compositionally biased region" description="Low complexity" evidence="1">
    <location>
        <begin position="778"/>
        <end position="797"/>
    </location>
</feature>
<gene>
    <name evidence="4" type="ORF">TAV2_LOCUS13380</name>
</gene>
<dbReference type="SUPFAM" id="SSF56219">
    <property type="entry name" value="DNase I-like"/>
    <property type="match status" value="1"/>
</dbReference>
<dbReference type="InterPro" id="IPR036691">
    <property type="entry name" value="Endo/exonu/phosph_ase_sf"/>
</dbReference>
<evidence type="ECO:0008006" key="6">
    <source>
        <dbReference type="Google" id="ProtNLM"/>
    </source>
</evidence>
<feature type="domain" description="DUF4283" evidence="3">
    <location>
        <begin position="848"/>
        <end position="921"/>
    </location>
</feature>
<dbReference type="PANTHER" id="PTHR33116:SF80">
    <property type="entry name" value="REVERSE TRANSCRIPTASE ZINC-BINDING DOMAIN-CONTAINING PROTEIN"/>
    <property type="match status" value="1"/>
</dbReference>
<sequence>MKPVTFGALLEMHVKEVNKNHILAALGPEWSLLSNYQFSDLGKIWVIYRDPTRVKVLFMDLQLITCEVTLEDGINFIYTAETGLFDLPFNGSKFTWTNNRPSDPIAKKLDRCLVNGTWQVRFPASHCSFESPAFSDHSPCHIRLVIEPPTYGTRPFKFYNLLVKHQKYLLQAEKAEKAMKSLFKENFSDIELRLSDASSVLSSLQILSLNDPSPANLLKESQARDHWLMLRTSEESFFKQRSKIQWMCEGDLNTHFYHCVTTARNTSNPIKNFLKSDGTRTSSLQKAHELAVEYYSSILTTIRGDFCPELPEYLESLNILSKGFCRFSRLLRRCLDNNAQEKITSMFNLKASSLPIRYLGLPLCSKKLSVADCDPLLNQIKQKMSSWTNRFLSMAGGLTLLSSLSLDLWCLLSAQETFQAPFYGMVKRVSRQGAKVAWADISYPKPEGGLGLRHIDTWNDACALKLIYMLFFRAGSIWVAWIKSRYSSYVLKPSVFSASRLVMAIPRFSGEIRGPLLVLSTHTWVQKALHGWESPSLQRSQRFGRVRVGPFLRLDQSDKLCSIPICQGIFALKLPISRASPPKWNAFRQKKLEQTWPPLVRHKAEIPRHQTATWLFILNRNPTLDRSLKWGYDTEGICLLCGLDYKTRDHLFFECSYLAEVWRKLTLKLNITSDESSKLALLQGWQSTIFELWRERNRRFHEGITFNQEKVLKFILTTVKNKCRGLIHMSSSKAAAQSIFPMTEAPPPPPPPIPQILIRGQLHPLDLLMPLSSPPPAAESSSPPVAPKSASASEPVKNPVGADSGFDWAITLNSSGKIPESSAPVSIAESGRPRVKVPNAVFERGVKLHSDYIVDIFYGKPPSYGKIWGVLNFLWGKDKRVTVHNLTKNAFLFHIPSPALRKRVLQHELWRVSDSPFFVTERRSEVSLNPPLLKRAPAWATIQGILFDLITPEGLSIICRPLGKAVDPLRPHHSRTWLSARSVTFGALLEMHVKEVNKNHILAALGPEWSLLSNYQFSDLGKIWVIYRDPTRVKVLFMDLQSITCEFKFLLAWSEAGETAATLKDFCFKLKKLKRPMKSLFKEIFSDIELRVSDASSVLSFLEVLSLNDLSTANLLKKRLLPRIAGILGITYNLLIFLDGTEYSLQGVLSVLSTFEKMSGLGINIQKTFMFCSGLDNNAQERITSLFNLKVSSLPIRYLGLPLCSINLSEADCDPLLAQIKQKLSSWTNRFLSMAGRLTLLSSVISGIVGFLTSTFFLPKKALNEKIIPTHGCFGRYSSYVLKPSVFSASRLVMAIPHFSGGIRGPLLVLSTHTWVQKALHGWESPSLQRSQRFDRVRVGPFLRLDQSDKLCSIPICQGFFALKLLISRASPPKQCGTQFAEKAGTDLATSCLA</sequence>
<feature type="domain" description="Reverse transcriptase zinc-binding" evidence="2">
    <location>
        <begin position="584"/>
        <end position="662"/>
    </location>
</feature>
<keyword evidence="5" id="KW-1185">Reference proteome</keyword>